<feature type="compositionally biased region" description="Acidic residues" evidence="7">
    <location>
        <begin position="224"/>
        <end position="237"/>
    </location>
</feature>
<sequence length="383" mass="42145">MQQQKPTSSAEMGRAEKEQLDRTLNLHINTIHETFQVLDQASPSSLEKVSWYHVVQMGELLSKQATIVGMLWTGESPEAKAIEETMESYVNLLQGFLLLSHGSSVSAGPTLSSSIHESVRQVVDCSFKLLKESVSLYDEIPSILAGSYNKDRKNSIPRFVGTVWEACSALNKCPATNITAIGRAMTQVAVSVEDVLREMKELKPVSSDVMDETSDRASTKPENEPQEEDDFSEDDLGNDLSEEEMEIAQLAVGVVSGTLATVKELIRAITDLIKLENPDDNGKFVGSLEKLLKLCQEVGAQIDELGACLYPPQELPAIKVALEKISSSIDEVQLEMESFKSSSEPLVQSFSDLRTSIKQMLHHLDCVDTKVVVDKLQNVALTN</sequence>
<organism evidence="10 11">
    <name type="scientific">Rubroshorea leprosula</name>
    <dbReference type="NCBI Taxonomy" id="152421"/>
    <lineage>
        <taxon>Eukaryota</taxon>
        <taxon>Viridiplantae</taxon>
        <taxon>Streptophyta</taxon>
        <taxon>Embryophyta</taxon>
        <taxon>Tracheophyta</taxon>
        <taxon>Spermatophyta</taxon>
        <taxon>Magnoliopsida</taxon>
        <taxon>eudicotyledons</taxon>
        <taxon>Gunneridae</taxon>
        <taxon>Pentapetalae</taxon>
        <taxon>rosids</taxon>
        <taxon>malvids</taxon>
        <taxon>Malvales</taxon>
        <taxon>Dipterocarpaceae</taxon>
        <taxon>Rubroshorea</taxon>
    </lineage>
</organism>
<evidence type="ECO:0000256" key="3">
    <source>
        <dbReference type="ARBA" id="ARBA00008940"/>
    </source>
</evidence>
<evidence type="ECO:0000256" key="7">
    <source>
        <dbReference type="SAM" id="MobiDB-lite"/>
    </source>
</evidence>
<dbReference type="PANTHER" id="PTHR15492:SF1">
    <property type="entry name" value="CYCLIN-D1-BINDING PROTEIN 1"/>
    <property type="match status" value="1"/>
</dbReference>
<dbReference type="InterPro" id="IPR049318">
    <property type="entry name" value="GCIP_C"/>
</dbReference>
<evidence type="ECO:0000259" key="8">
    <source>
        <dbReference type="Pfam" id="PF13324"/>
    </source>
</evidence>
<name>A0AAV5HNL8_9ROSI</name>
<evidence type="ECO:0000313" key="11">
    <source>
        <dbReference type="Proteomes" id="UP001054252"/>
    </source>
</evidence>
<comment type="similarity">
    <text evidence="3">Belongs to the CCNDBP1 family.</text>
</comment>
<dbReference type="EMBL" id="BPVZ01000004">
    <property type="protein sequence ID" value="GKU90243.1"/>
    <property type="molecule type" value="Genomic_DNA"/>
</dbReference>
<dbReference type="GO" id="GO:0005737">
    <property type="term" value="C:cytoplasm"/>
    <property type="evidence" value="ECO:0007669"/>
    <property type="project" value="UniProtKB-SubCell"/>
</dbReference>
<comment type="subcellular location">
    <subcellularLocation>
        <location evidence="2">Cytoplasm</location>
    </subcellularLocation>
    <subcellularLocation>
        <location evidence="1">Nucleus</location>
    </subcellularLocation>
</comment>
<dbReference type="PANTHER" id="PTHR15492">
    <property type="entry name" value="CYCLIN D1-BINDING PROTEIN 1"/>
    <property type="match status" value="1"/>
</dbReference>
<keyword evidence="5" id="KW-0539">Nucleus</keyword>
<dbReference type="InterPro" id="IPR049317">
    <property type="entry name" value="GCIP-like_N"/>
</dbReference>
<keyword evidence="4" id="KW-0963">Cytoplasm</keyword>
<gene>
    <name evidence="10" type="ORF">SLEP1_g4256</name>
</gene>
<keyword evidence="6" id="KW-0131">Cell cycle</keyword>
<dbReference type="InterPro" id="IPR026907">
    <property type="entry name" value="GCIP-like"/>
</dbReference>
<evidence type="ECO:0000256" key="6">
    <source>
        <dbReference type="ARBA" id="ARBA00023306"/>
    </source>
</evidence>
<evidence type="ECO:0008006" key="12">
    <source>
        <dbReference type="Google" id="ProtNLM"/>
    </source>
</evidence>
<comment type="caution">
    <text evidence="10">The sequence shown here is derived from an EMBL/GenBank/DDBJ whole genome shotgun (WGS) entry which is preliminary data.</text>
</comment>
<dbReference type="Gene3D" id="1.20.1410.10">
    <property type="entry name" value="I/LWEQ domain"/>
    <property type="match status" value="1"/>
</dbReference>
<dbReference type="Pfam" id="PF20936">
    <property type="entry name" value="GCIP_C"/>
    <property type="match status" value="1"/>
</dbReference>
<feature type="domain" description="Cyclin-D1-binding protein 1-like C-terminal" evidence="9">
    <location>
        <begin position="234"/>
        <end position="333"/>
    </location>
</feature>
<accession>A0AAV5HNL8</accession>
<evidence type="ECO:0000256" key="2">
    <source>
        <dbReference type="ARBA" id="ARBA00004496"/>
    </source>
</evidence>
<evidence type="ECO:0000313" key="10">
    <source>
        <dbReference type="EMBL" id="GKU90243.1"/>
    </source>
</evidence>
<dbReference type="AlphaFoldDB" id="A0AAV5HNL8"/>
<evidence type="ECO:0000256" key="4">
    <source>
        <dbReference type="ARBA" id="ARBA00022490"/>
    </source>
</evidence>
<evidence type="ECO:0000256" key="1">
    <source>
        <dbReference type="ARBA" id="ARBA00004123"/>
    </source>
</evidence>
<protein>
    <recommendedName>
        <fullName evidence="12">Cyclin-D1-binding protein 1</fullName>
    </recommendedName>
</protein>
<proteinExistence type="inferred from homology"/>
<feature type="domain" description="Cyclin-D1-binding protein 1-like N-terminal" evidence="8">
    <location>
        <begin position="54"/>
        <end position="204"/>
    </location>
</feature>
<reference evidence="10 11" key="1">
    <citation type="journal article" date="2021" name="Commun. Biol.">
        <title>The genome of Shorea leprosula (Dipterocarpaceae) highlights the ecological relevance of drought in aseasonal tropical rainforests.</title>
        <authorList>
            <person name="Ng K.K.S."/>
            <person name="Kobayashi M.J."/>
            <person name="Fawcett J.A."/>
            <person name="Hatakeyama M."/>
            <person name="Paape T."/>
            <person name="Ng C.H."/>
            <person name="Ang C.C."/>
            <person name="Tnah L.H."/>
            <person name="Lee C.T."/>
            <person name="Nishiyama T."/>
            <person name="Sese J."/>
            <person name="O'Brien M.J."/>
            <person name="Copetti D."/>
            <person name="Mohd Noor M.I."/>
            <person name="Ong R.C."/>
            <person name="Putra M."/>
            <person name="Sireger I.Z."/>
            <person name="Indrioko S."/>
            <person name="Kosugi Y."/>
            <person name="Izuno A."/>
            <person name="Isagi Y."/>
            <person name="Lee S.L."/>
            <person name="Shimizu K.K."/>
        </authorList>
    </citation>
    <scope>NUCLEOTIDE SEQUENCE [LARGE SCALE GENOMIC DNA]</scope>
    <source>
        <strain evidence="10">214</strain>
    </source>
</reference>
<evidence type="ECO:0000259" key="9">
    <source>
        <dbReference type="Pfam" id="PF20936"/>
    </source>
</evidence>
<dbReference type="Pfam" id="PF13324">
    <property type="entry name" value="GCIP_N"/>
    <property type="match status" value="1"/>
</dbReference>
<keyword evidence="11" id="KW-1185">Reference proteome</keyword>
<dbReference type="Proteomes" id="UP001054252">
    <property type="component" value="Unassembled WGS sequence"/>
</dbReference>
<feature type="compositionally biased region" description="Basic and acidic residues" evidence="7">
    <location>
        <begin position="213"/>
        <end position="223"/>
    </location>
</feature>
<evidence type="ECO:0000256" key="5">
    <source>
        <dbReference type="ARBA" id="ARBA00023242"/>
    </source>
</evidence>
<dbReference type="GO" id="GO:0005634">
    <property type="term" value="C:nucleus"/>
    <property type="evidence" value="ECO:0007669"/>
    <property type="project" value="UniProtKB-SubCell"/>
</dbReference>
<feature type="region of interest" description="Disordered" evidence="7">
    <location>
        <begin position="203"/>
        <end position="237"/>
    </location>
</feature>
<dbReference type="Gene3D" id="1.20.1420.10">
    <property type="entry name" value="Talin, central domain"/>
    <property type="match status" value="1"/>
</dbReference>